<comment type="catalytic activity">
    <reaction evidence="4">
        <text>N(6)-[(R)-lipoyl]-L-lysyl-[protein] + pyruvate + H(+) = N(6)-[(R)-S(8)-acetyldihydrolipoyl]-L-lysyl-[protein] + CO2</text>
        <dbReference type="Rhea" id="RHEA:19189"/>
        <dbReference type="Rhea" id="RHEA-COMP:10474"/>
        <dbReference type="Rhea" id="RHEA-COMP:10478"/>
        <dbReference type="ChEBI" id="CHEBI:15361"/>
        <dbReference type="ChEBI" id="CHEBI:15378"/>
        <dbReference type="ChEBI" id="CHEBI:16526"/>
        <dbReference type="ChEBI" id="CHEBI:83099"/>
        <dbReference type="ChEBI" id="CHEBI:83111"/>
        <dbReference type="EC" id="1.2.4.1"/>
    </reaction>
</comment>
<dbReference type="Proteomes" id="UP000023152">
    <property type="component" value="Unassembled WGS sequence"/>
</dbReference>
<keyword evidence="4" id="KW-0670">Pyruvate</keyword>
<feature type="non-terminal residue" evidence="6">
    <location>
        <position position="1"/>
    </location>
</feature>
<gene>
    <name evidence="6" type="ORF">RFI_27587</name>
</gene>
<keyword evidence="2 4" id="KW-0560">Oxidoreductase</keyword>
<organism evidence="6 7">
    <name type="scientific">Reticulomyxa filosa</name>
    <dbReference type="NCBI Taxonomy" id="46433"/>
    <lineage>
        <taxon>Eukaryota</taxon>
        <taxon>Sar</taxon>
        <taxon>Rhizaria</taxon>
        <taxon>Retaria</taxon>
        <taxon>Foraminifera</taxon>
        <taxon>Monothalamids</taxon>
        <taxon>Reticulomyxidae</taxon>
        <taxon>Reticulomyxa</taxon>
    </lineage>
</organism>
<dbReference type="InterPro" id="IPR009014">
    <property type="entry name" value="Transketo_C/PFOR_II"/>
</dbReference>
<evidence type="ECO:0000313" key="7">
    <source>
        <dbReference type="Proteomes" id="UP000023152"/>
    </source>
</evidence>
<dbReference type="SUPFAM" id="SSF52922">
    <property type="entry name" value="TK C-terminal domain-like"/>
    <property type="match status" value="1"/>
</dbReference>
<name>X6M8J3_RETFI</name>
<proteinExistence type="predicted"/>
<protein>
    <recommendedName>
        <fullName evidence="4">Pyruvate dehydrogenase E1 component subunit beta</fullName>
        <ecNumber evidence="4">1.2.4.1</ecNumber>
    </recommendedName>
</protein>
<dbReference type="EC" id="1.2.4.1" evidence="4"/>
<evidence type="ECO:0000313" key="6">
    <source>
        <dbReference type="EMBL" id="ETO09792.1"/>
    </source>
</evidence>
<evidence type="ECO:0000256" key="1">
    <source>
        <dbReference type="ARBA" id="ARBA00001964"/>
    </source>
</evidence>
<dbReference type="SUPFAM" id="SSF52518">
    <property type="entry name" value="Thiamin diphosphate-binding fold (THDP-binding)"/>
    <property type="match status" value="1"/>
</dbReference>
<dbReference type="Gene3D" id="3.40.50.970">
    <property type="match status" value="1"/>
</dbReference>
<comment type="function">
    <text evidence="4">The pyruvate dehydrogenase complex catalyzes the overall conversion of pyruvate to acetyl-CoA and CO2.</text>
</comment>
<reference evidence="6 7" key="1">
    <citation type="journal article" date="2013" name="Curr. Biol.">
        <title>The Genome of the Foraminiferan Reticulomyxa filosa.</title>
        <authorList>
            <person name="Glockner G."/>
            <person name="Hulsmann N."/>
            <person name="Schleicher M."/>
            <person name="Noegel A.A."/>
            <person name="Eichinger L."/>
            <person name="Gallinger C."/>
            <person name="Pawlowski J."/>
            <person name="Sierra R."/>
            <person name="Euteneuer U."/>
            <person name="Pillet L."/>
            <person name="Moustafa A."/>
            <person name="Platzer M."/>
            <person name="Groth M."/>
            <person name="Szafranski K."/>
            <person name="Schliwa M."/>
        </authorList>
    </citation>
    <scope>NUCLEOTIDE SEQUENCE [LARGE SCALE GENOMIC DNA]</scope>
</reference>
<evidence type="ECO:0000256" key="4">
    <source>
        <dbReference type="RuleBase" id="RU364074"/>
    </source>
</evidence>
<keyword evidence="3 4" id="KW-0786">Thiamine pyrophosphate</keyword>
<dbReference type="InterPro" id="IPR029061">
    <property type="entry name" value="THDP-binding"/>
</dbReference>
<dbReference type="FunFam" id="3.40.50.920:FF:000001">
    <property type="entry name" value="Pyruvate dehydrogenase E1 beta subunit"/>
    <property type="match status" value="1"/>
</dbReference>
<dbReference type="EMBL" id="ASPP01023904">
    <property type="protein sequence ID" value="ETO09792.1"/>
    <property type="molecule type" value="Genomic_DNA"/>
</dbReference>
<feature type="domain" description="Transketolase C-terminal" evidence="5">
    <location>
        <begin position="68"/>
        <end position="192"/>
    </location>
</feature>
<accession>X6M8J3</accession>
<dbReference type="GO" id="GO:0004739">
    <property type="term" value="F:pyruvate dehydrogenase (acetyl-transferring) activity"/>
    <property type="evidence" value="ECO:0007669"/>
    <property type="project" value="UniProtKB-UniRule"/>
</dbReference>
<dbReference type="Gene3D" id="3.40.50.920">
    <property type="match status" value="1"/>
</dbReference>
<evidence type="ECO:0000256" key="3">
    <source>
        <dbReference type="ARBA" id="ARBA00023052"/>
    </source>
</evidence>
<comment type="caution">
    <text evidence="6">The sequence shown here is derived from an EMBL/GenBank/DDBJ whole genome shotgun (WGS) entry which is preliminary data.</text>
</comment>
<evidence type="ECO:0000256" key="2">
    <source>
        <dbReference type="ARBA" id="ARBA00023002"/>
    </source>
</evidence>
<sequence length="207" mass="23059">SPFFFSTKKKRLKVFAIYDTIDAREVLKASIRDPDPCVVLENEMMYGSKVKVPESWFDESTIQLAQIGKARLLKSGNDLTIVTHSRMCAFALEAANILEKEDGVSIEVINNRCLRPMDRSAIINSIKKTHRLIYVEEGWPQCGIAAEVCASVMESEGFDYLDAPVERVCGIDVPMPYCPNLEEMVLPSTASIVAAARRALKGRKSLV</sequence>
<dbReference type="InterPro" id="IPR033248">
    <property type="entry name" value="Transketolase_C"/>
</dbReference>
<dbReference type="AlphaFoldDB" id="X6M8J3"/>
<dbReference type="PANTHER" id="PTHR11624:SF96">
    <property type="entry name" value="PYRUVATE DEHYDROGENASE E1 COMPONENT SUBUNIT BETA, MITOCHONDRIAL"/>
    <property type="match status" value="1"/>
</dbReference>
<dbReference type="InterPro" id="IPR027110">
    <property type="entry name" value="PDHB_mito-type"/>
</dbReference>
<keyword evidence="7" id="KW-1185">Reference proteome</keyword>
<dbReference type="GO" id="GO:0006086">
    <property type="term" value="P:pyruvate decarboxylation to acetyl-CoA"/>
    <property type="evidence" value="ECO:0007669"/>
    <property type="project" value="InterPro"/>
</dbReference>
<dbReference type="Pfam" id="PF02780">
    <property type="entry name" value="Transketolase_C"/>
    <property type="match status" value="1"/>
</dbReference>
<comment type="cofactor">
    <cofactor evidence="1 4">
        <name>thiamine diphosphate</name>
        <dbReference type="ChEBI" id="CHEBI:58937"/>
    </cofactor>
</comment>
<dbReference type="OrthoDB" id="10266385at2759"/>
<evidence type="ECO:0000259" key="5">
    <source>
        <dbReference type="Pfam" id="PF02780"/>
    </source>
</evidence>
<dbReference type="PANTHER" id="PTHR11624">
    <property type="entry name" value="DEHYDROGENASE RELATED"/>
    <property type="match status" value="1"/>
</dbReference>